<evidence type="ECO:0000313" key="1">
    <source>
        <dbReference type="EMBL" id="EIW12079.1"/>
    </source>
</evidence>
<dbReference type="AlphaFoldDB" id="N1P6S3"/>
<proteinExistence type="predicted"/>
<protein>
    <submittedName>
        <fullName evidence="1">Ysw1p</fullName>
    </submittedName>
</protein>
<dbReference type="HOGENOM" id="CLU_2361356_0_0_1"/>
<accession>N1P6S3</accession>
<reference evidence="1" key="1">
    <citation type="submission" date="2012-03" db="EMBL/GenBank/DDBJ databases">
        <title>De novo sequencing, assembly and analysis of the genome of the laboratory strain Saccharomyces cerevisiae CEN.PK113-7D, a model for modern industrial biotechnology.</title>
        <authorList>
            <person name="Nijkamp J.F."/>
            <person name="van den Broek M.A."/>
            <person name="Datema E."/>
            <person name="de Kok S."/>
            <person name="Bosman L."/>
            <person name="Luttink M.A."/>
            <person name="Daran-Lapujade P."/>
            <person name="Vongsangnak W."/>
            <person name="Nielsen J."/>
            <person name="Heijne W.H.M."/>
            <person name="Klaassen P."/>
            <person name="Platt D."/>
            <person name="Paddon C.J."/>
            <person name="Koetter P."/>
            <person name="van Ham R.C."/>
            <person name="Reinders M.J.T."/>
            <person name="Pronk J.T."/>
            <person name="de Ridder D."/>
            <person name="Daran J.-M."/>
        </authorList>
    </citation>
    <scope>NUCLEOTIDE SEQUENCE</scope>
    <source>
        <strain evidence="1">CEN.PK113-7D</strain>
    </source>
</reference>
<organism evidence="1">
    <name type="scientific">Saccharomyces cerevisiae (strain CEN.PK113-7D)</name>
    <name type="common">Baker's yeast</name>
    <dbReference type="NCBI Taxonomy" id="889517"/>
    <lineage>
        <taxon>Eukaryota</taxon>
        <taxon>Fungi</taxon>
        <taxon>Dikarya</taxon>
        <taxon>Ascomycota</taxon>
        <taxon>Saccharomycotina</taxon>
        <taxon>Saccharomycetes</taxon>
        <taxon>Saccharomycetales</taxon>
        <taxon>Saccharomycetaceae</taxon>
        <taxon>Saccharomyces</taxon>
    </lineage>
</organism>
<name>N1P6S3_YEASC</name>
<dbReference type="EMBL" id="CM001523">
    <property type="protein sequence ID" value="EIW12079.1"/>
    <property type="molecule type" value="Genomic_DNA"/>
</dbReference>
<dbReference type="Proteomes" id="UP000013192">
    <property type="component" value="Chromosome II"/>
</dbReference>
<gene>
    <name evidence="1" type="ORF">CENPK1137D_4697</name>
</gene>
<sequence length="96" mass="11251">MKNCFEDSSFRLQENSFKRQLGPLFANINFSLIDQLTMNFRFYERSANFQKETIGGLRMMLQDKDNYIKTLMQHLKKKESTKLIKDSKNGASTLTS</sequence>